<evidence type="ECO:0000256" key="7">
    <source>
        <dbReference type="ARBA" id="ARBA00023136"/>
    </source>
</evidence>
<dbReference type="RefSeq" id="WP_236986656.1">
    <property type="nucleotide sequence ID" value="NZ_AP023086.1"/>
</dbReference>
<keyword evidence="3 9" id="KW-1134">Transmembrane beta strand</keyword>
<dbReference type="KEGG" id="marq:MARGE09_P1382"/>
<evidence type="ECO:0000256" key="9">
    <source>
        <dbReference type="PROSITE-ProRule" id="PRU01360"/>
    </source>
</evidence>
<evidence type="ECO:0000256" key="2">
    <source>
        <dbReference type="ARBA" id="ARBA00022448"/>
    </source>
</evidence>
<keyword evidence="4 9" id="KW-0812">Transmembrane</keyword>
<dbReference type="EMBL" id="AP023086">
    <property type="protein sequence ID" value="BCD97181.1"/>
    <property type="molecule type" value="Genomic_DNA"/>
</dbReference>
<dbReference type="GO" id="GO:0015344">
    <property type="term" value="F:siderophore uptake transmembrane transporter activity"/>
    <property type="evidence" value="ECO:0007669"/>
    <property type="project" value="TreeGrafter"/>
</dbReference>
<dbReference type="InterPro" id="IPR039426">
    <property type="entry name" value="TonB-dep_rcpt-like"/>
</dbReference>
<feature type="domain" description="TonB-dependent receptor plug" evidence="13">
    <location>
        <begin position="48"/>
        <end position="159"/>
    </location>
</feature>
<evidence type="ECO:0000313" key="15">
    <source>
        <dbReference type="Proteomes" id="UP001320119"/>
    </source>
</evidence>
<dbReference type="Gene3D" id="2.40.170.20">
    <property type="entry name" value="TonB-dependent receptor, beta-barrel domain"/>
    <property type="match status" value="1"/>
</dbReference>
<comment type="subcellular location">
    <subcellularLocation>
        <location evidence="1 9">Cell outer membrane</location>
        <topology evidence="1 9">Multi-pass membrane protein</topology>
    </subcellularLocation>
</comment>
<protein>
    <recommendedName>
        <fullName evidence="16">TonB-dependent receptor</fullName>
    </recommendedName>
</protein>
<keyword evidence="6 10" id="KW-0798">TonB box</keyword>
<dbReference type="InterPro" id="IPR012910">
    <property type="entry name" value="Plug_dom"/>
</dbReference>
<reference evidence="14 15" key="1">
    <citation type="journal article" date="2022" name="IScience">
        <title>An ultrasensitive nanofiber-based assay for enzymatic hydrolysis and deep-sea microbial degradation of cellulose.</title>
        <authorList>
            <person name="Tsudome M."/>
            <person name="Tachioka M."/>
            <person name="Miyazaki M."/>
            <person name="Uchimura K."/>
            <person name="Tsuda M."/>
            <person name="Takaki Y."/>
            <person name="Deguchi S."/>
        </authorList>
    </citation>
    <scope>NUCLEOTIDE SEQUENCE [LARGE SCALE GENOMIC DNA]</scope>
    <source>
        <strain evidence="14 15">GE09</strain>
    </source>
</reference>
<evidence type="ECO:0000256" key="4">
    <source>
        <dbReference type="ARBA" id="ARBA00022692"/>
    </source>
</evidence>
<keyword evidence="8 9" id="KW-0998">Cell outer membrane</keyword>
<evidence type="ECO:0000256" key="10">
    <source>
        <dbReference type="PROSITE-ProRule" id="PRU10143"/>
    </source>
</evidence>
<feature type="domain" description="TonB-dependent receptor-like beta-barrel" evidence="12">
    <location>
        <begin position="229"/>
        <end position="655"/>
    </location>
</feature>
<organism evidence="14 15">
    <name type="scientific">Marinagarivorans cellulosilyticus</name>
    <dbReference type="NCBI Taxonomy" id="2721545"/>
    <lineage>
        <taxon>Bacteria</taxon>
        <taxon>Pseudomonadati</taxon>
        <taxon>Pseudomonadota</taxon>
        <taxon>Gammaproteobacteria</taxon>
        <taxon>Cellvibrionales</taxon>
        <taxon>Cellvibrionaceae</taxon>
        <taxon>Marinagarivorans</taxon>
    </lineage>
</organism>
<dbReference type="PROSITE" id="PS00430">
    <property type="entry name" value="TONB_DEPENDENT_REC_1"/>
    <property type="match status" value="1"/>
</dbReference>
<evidence type="ECO:0000256" key="6">
    <source>
        <dbReference type="ARBA" id="ARBA00023077"/>
    </source>
</evidence>
<comment type="similarity">
    <text evidence="9 11">Belongs to the TonB-dependent receptor family.</text>
</comment>
<evidence type="ECO:0000256" key="5">
    <source>
        <dbReference type="ARBA" id="ARBA00022729"/>
    </source>
</evidence>
<dbReference type="PANTHER" id="PTHR30069:SF28">
    <property type="entry name" value="TONB-DEPENDENT RECEPTOR YNCD-RELATED"/>
    <property type="match status" value="1"/>
</dbReference>
<keyword evidence="15" id="KW-1185">Reference proteome</keyword>
<dbReference type="Gene3D" id="2.170.130.10">
    <property type="entry name" value="TonB-dependent receptor, plug domain"/>
    <property type="match status" value="1"/>
</dbReference>
<evidence type="ECO:0000256" key="8">
    <source>
        <dbReference type="ARBA" id="ARBA00023237"/>
    </source>
</evidence>
<sequence length="690" mass="76694">MTSVKKALAPIPALLAITLAEWGGLQPVSASEYLETVVVTAQRDETALRDVTQSATVIDSEALKRINADHMHQLFQQASGTWVSRGSGQEHLTAIRSPVFTGAGACGAFQMSQDGVPLRAAGFCNVNQLFDSHYEAAQSVEVQRGPKSALYGSNALFGAIDIHLPRALAVTDTSVALDASSQDFYRLNVASPFAHSPEQGWLAMATITDNTDERESAGYQQQKISLNYQADGKRIQRNSSLQFTHLDQQTAGYIVGENAYKDDTLRLENPNPEAYRKSLAVRAYDHWQWRRNAIDWSVKPYFRYTDMEFLMHFVPWQPVEKNNQRSLGTQLQAEHAIAPTVVLRGGIDVEFTKAALSEIQYDEAPFAASRFPEGVHYDYSVTAQMGALYSGVEWQASERWLLNANLRGDYQRYDYQTHAAAGSGCEATVENCRFYRPADRDDSFNNVSIAAGARYLITPAHMFFTHMASGFRAPQATELYRLQQGQSVADLSSVKLNSVELGWRGSFAWLDYQTTLFYMEMSDGIFQNAERANVSGAKTEHQGVEYELTGRWLDRLTLQLAGSFASHEYSNNPALLGSGSNIQGNVIDTAPKAMHSAVLGWQVTPELHGSLDVSLMDDYFLDPENSSSYEGHSVSNLRASWSLSRGLTAKASLLNMFDQRYADRADIAFGEQRYFPGQSRHAMLSLIWRG</sequence>
<evidence type="ECO:0000256" key="1">
    <source>
        <dbReference type="ARBA" id="ARBA00004571"/>
    </source>
</evidence>
<dbReference type="InterPro" id="IPR000531">
    <property type="entry name" value="Beta-barrel_TonB"/>
</dbReference>
<dbReference type="GO" id="GO:0044718">
    <property type="term" value="P:siderophore transmembrane transport"/>
    <property type="evidence" value="ECO:0007669"/>
    <property type="project" value="TreeGrafter"/>
</dbReference>
<feature type="short sequence motif" description="TonB box" evidence="10">
    <location>
        <begin position="36"/>
        <end position="42"/>
    </location>
</feature>
<evidence type="ECO:0000313" key="14">
    <source>
        <dbReference type="EMBL" id="BCD97181.1"/>
    </source>
</evidence>
<evidence type="ECO:0000259" key="13">
    <source>
        <dbReference type="Pfam" id="PF07715"/>
    </source>
</evidence>
<dbReference type="InterPro" id="IPR037066">
    <property type="entry name" value="Plug_dom_sf"/>
</dbReference>
<dbReference type="Pfam" id="PF07715">
    <property type="entry name" value="Plug"/>
    <property type="match status" value="1"/>
</dbReference>
<accession>A0AAN1WGI2</accession>
<dbReference type="SUPFAM" id="SSF56935">
    <property type="entry name" value="Porins"/>
    <property type="match status" value="1"/>
</dbReference>
<dbReference type="Proteomes" id="UP001320119">
    <property type="component" value="Chromosome"/>
</dbReference>
<dbReference type="GO" id="GO:0009279">
    <property type="term" value="C:cell outer membrane"/>
    <property type="evidence" value="ECO:0007669"/>
    <property type="project" value="UniProtKB-SubCell"/>
</dbReference>
<dbReference type="InterPro" id="IPR036942">
    <property type="entry name" value="Beta-barrel_TonB_sf"/>
</dbReference>
<keyword evidence="2 9" id="KW-0813">Transport</keyword>
<gene>
    <name evidence="14" type="ORF">MARGE09_P1382</name>
</gene>
<dbReference type="PROSITE" id="PS52016">
    <property type="entry name" value="TONB_DEPENDENT_REC_3"/>
    <property type="match status" value="1"/>
</dbReference>
<evidence type="ECO:0000256" key="11">
    <source>
        <dbReference type="RuleBase" id="RU003357"/>
    </source>
</evidence>
<dbReference type="AlphaFoldDB" id="A0AAN1WGI2"/>
<evidence type="ECO:0000256" key="3">
    <source>
        <dbReference type="ARBA" id="ARBA00022452"/>
    </source>
</evidence>
<dbReference type="PANTHER" id="PTHR30069">
    <property type="entry name" value="TONB-DEPENDENT OUTER MEMBRANE RECEPTOR"/>
    <property type="match status" value="1"/>
</dbReference>
<dbReference type="Pfam" id="PF00593">
    <property type="entry name" value="TonB_dep_Rec_b-barrel"/>
    <property type="match status" value="1"/>
</dbReference>
<evidence type="ECO:0008006" key="16">
    <source>
        <dbReference type="Google" id="ProtNLM"/>
    </source>
</evidence>
<dbReference type="InterPro" id="IPR010916">
    <property type="entry name" value="TonB_box_CS"/>
</dbReference>
<proteinExistence type="inferred from homology"/>
<keyword evidence="5" id="KW-0732">Signal</keyword>
<name>A0AAN1WGI2_9GAMM</name>
<evidence type="ECO:0000259" key="12">
    <source>
        <dbReference type="Pfam" id="PF00593"/>
    </source>
</evidence>
<keyword evidence="7 9" id="KW-0472">Membrane</keyword>